<evidence type="ECO:0000259" key="2">
    <source>
        <dbReference type="PROSITE" id="PS50110"/>
    </source>
</evidence>
<feature type="domain" description="Response regulatory" evidence="2">
    <location>
        <begin position="4"/>
        <end position="129"/>
    </location>
</feature>
<evidence type="ECO:0000256" key="1">
    <source>
        <dbReference type="PROSITE-ProRule" id="PRU00169"/>
    </source>
</evidence>
<dbReference type="KEGG" id="cyc:PCC7424_5689"/>
<organism evidence="3 4">
    <name type="scientific">Gloeothece citriformis (strain PCC 7424)</name>
    <name type="common">Cyanothece sp. (strain PCC 7424)</name>
    <dbReference type="NCBI Taxonomy" id="65393"/>
    <lineage>
        <taxon>Bacteria</taxon>
        <taxon>Bacillati</taxon>
        <taxon>Cyanobacteriota</taxon>
        <taxon>Cyanophyceae</taxon>
        <taxon>Oscillatoriophycideae</taxon>
        <taxon>Chroococcales</taxon>
        <taxon>Aphanothecaceae</taxon>
        <taxon>Gloeothece</taxon>
        <taxon>Gloeothece citriformis</taxon>
    </lineage>
</organism>
<reference evidence="4" key="1">
    <citation type="journal article" date="2011" name="MBio">
        <title>Novel metabolic attributes of the genus Cyanothece, comprising a group of unicellular nitrogen-fixing Cyanobacteria.</title>
        <authorList>
            <person name="Bandyopadhyay A."/>
            <person name="Elvitigala T."/>
            <person name="Welsh E."/>
            <person name="Stockel J."/>
            <person name="Liberton M."/>
            <person name="Min H."/>
            <person name="Sherman L.A."/>
            <person name="Pakrasi H.B."/>
        </authorList>
    </citation>
    <scope>NUCLEOTIDE SEQUENCE [LARGE SCALE GENOMIC DNA]</scope>
    <source>
        <strain evidence="4">PCC 7424</strain>
        <plasmid evidence="4">pP742401</plasmid>
    </source>
</reference>
<dbReference type="HOGENOM" id="CLU_920454_0_0_3"/>
<dbReference type="SUPFAM" id="SSF52172">
    <property type="entry name" value="CheY-like"/>
    <property type="match status" value="1"/>
</dbReference>
<dbReference type="InterPro" id="IPR001789">
    <property type="entry name" value="Sig_transdc_resp-reg_receiver"/>
</dbReference>
<dbReference type="PROSITE" id="PS50110">
    <property type="entry name" value="RESPONSE_REGULATORY"/>
    <property type="match status" value="1"/>
</dbReference>
<sequence length="302" mass="34474">MTLKILIVDSEIQQRREDYLNLFARGIKLGWYSLEWAASGEEGLGLIKADLAQEIALIVLDLQIDDGVVDGVDFANRLAELHIDKKLIIYTACTEGEAGLSEKAKRNVVTVVRQTEQHPRVIVDLVNILVVGQGAQMIEVAGDFTVDKKSRAIGYPTIRKLVKTLPAHYRKQMINEILPFFPPKILLELKQEIPQIVDELIQESYDRDLLKQWVAKQQKAKLLSSDIPPAIEVDDFHIQVLEKRRKEGYIYYDYYLSWSVDGKSDRKYLRKPLLKTLPPQIYQPTGAPGDSRVVFKYPQGDK</sequence>
<dbReference type="InterPro" id="IPR011006">
    <property type="entry name" value="CheY-like_superfamily"/>
</dbReference>
<dbReference type="EMBL" id="CP001292">
    <property type="protein sequence ID" value="ACK73756.1"/>
    <property type="molecule type" value="Genomic_DNA"/>
</dbReference>
<dbReference type="RefSeq" id="WP_012599664.1">
    <property type="nucleotide sequence ID" value="NC_011738.1"/>
</dbReference>
<dbReference type="eggNOG" id="COG0745">
    <property type="taxonomic scope" value="Bacteria"/>
</dbReference>
<dbReference type="Proteomes" id="UP000002384">
    <property type="component" value="Plasmid pP742401"/>
</dbReference>
<accession>B7KLT4</accession>
<proteinExistence type="predicted"/>
<name>B7KLT4_GLOC7</name>
<protein>
    <submittedName>
        <fullName evidence="3">Response regulator receiver protein</fullName>
    </submittedName>
</protein>
<dbReference type="AlphaFoldDB" id="B7KLT4"/>
<evidence type="ECO:0000313" key="3">
    <source>
        <dbReference type="EMBL" id="ACK73756.1"/>
    </source>
</evidence>
<evidence type="ECO:0000313" key="4">
    <source>
        <dbReference type="Proteomes" id="UP000002384"/>
    </source>
</evidence>
<feature type="modified residue" description="4-aspartylphosphate" evidence="1">
    <location>
        <position position="61"/>
    </location>
</feature>
<geneLocation type="plasmid" evidence="3 4">
    <name>pP742401</name>
</geneLocation>
<keyword evidence="3" id="KW-0614">Plasmid</keyword>
<dbReference type="GO" id="GO:0000160">
    <property type="term" value="P:phosphorelay signal transduction system"/>
    <property type="evidence" value="ECO:0007669"/>
    <property type="project" value="InterPro"/>
</dbReference>
<dbReference type="Gene3D" id="3.40.50.2300">
    <property type="match status" value="1"/>
</dbReference>
<keyword evidence="4" id="KW-1185">Reference proteome</keyword>
<keyword evidence="1" id="KW-0597">Phosphoprotein</keyword>
<gene>
    <name evidence="3" type="ordered locus">PCC7424_5689</name>
</gene>